<keyword evidence="2" id="KW-0560">Oxidoreductase</keyword>
<comment type="caution">
    <text evidence="5">The sequence shown here is derived from an EMBL/GenBank/DDBJ whole genome shotgun (WGS) entry which is preliminary data.</text>
</comment>
<evidence type="ECO:0000256" key="1">
    <source>
        <dbReference type="ARBA" id="ARBA00022857"/>
    </source>
</evidence>
<gene>
    <name evidence="5" type="ORF">ACFONA_09875</name>
</gene>
<protein>
    <recommendedName>
        <fullName evidence="4">Dihydrodipicolinate reductase N-terminal domain-containing protein</fullName>
    </recommendedName>
</protein>
<evidence type="ECO:0000313" key="5">
    <source>
        <dbReference type="EMBL" id="MFC3580469.1"/>
    </source>
</evidence>
<evidence type="ECO:0000259" key="4">
    <source>
        <dbReference type="Pfam" id="PF01113"/>
    </source>
</evidence>
<dbReference type="Gene3D" id="3.40.50.720">
    <property type="entry name" value="NAD(P)-binding Rossmann-like Domain"/>
    <property type="match status" value="1"/>
</dbReference>
<dbReference type="RefSeq" id="WP_261294959.1">
    <property type="nucleotide sequence ID" value="NZ_JANQBK010000012.1"/>
</dbReference>
<reference evidence="6" key="1">
    <citation type="journal article" date="2019" name="Int. J. Syst. Evol. Microbiol.">
        <title>The Global Catalogue of Microorganisms (GCM) 10K type strain sequencing project: providing services to taxonomists for standard genome sequencing and annotation.</title>
        <authorList>
            <consortium name="The Broad Institute Genomics Platform"/>
            <consortium name="The Broad Institute Genome Sequencing Center for Infectious Disease"/>
            <person name="Wu L."/>
            <person name="Ma J."/>
        </authorList>
    </citation>
    <scope>NUCLEOTIDE SEQUENCE [LARGE SCALE GENOMIC DNA]</scope>
    <source>
        <strain evidence="6">KCTC 42739</strain>
    </source>
</reference>
<keyword evidence="3" id="KW-1133">Transmembrane helix</keyword>
<feature type="transmembrane region" description="Helical" evidence="3">
    <location>
        <begin position="322"/>
        <end position="342"/>
    </location>
</feature>
<dbReference type="EMBL" id="JBHRXP010000004">
    <property type="protein sequence ID" value="MFC3580469.1"/>
    <property type="molecule type" value="Genomic_DNA"/>
</dbReference>
<keyword evidence="3" id="KW-0472">Membrane</keyword>
<keyword evidence="6" id="KW-1185">Reference proteome</keyword>
<evidence type="ECO:0000313" key="6">
    <source>
        <dbReference type="Proteomes" id="UP001595713"/>
    </source>
</evidence>
<evidence type="ECO:0000256" key="3">
    <source>
        <dbReference type="SAM" id="Phobius"/>
    </source>
</evidence>
<name>A0ABV7SU00_9SPHN</name>
<sequence>MASQRPVRVIQWATGAMGRTALRRIIDHPDLELIGCYVYSDAKAGRDAGDIARRPATGVIATNDIAQILALDADVVIHTPRITLPYEAMNADVARLLASGKNVLSTAGFHYPEAHGPEYAGPLLAACQAGRSSLAGLGVNPGFVVERLTLAATGLCHELERITIEETVDASAMASPDFVFGLMGFGADPANTDITTGPLAALYTSLFSEVLHLAALALADPVVRIAPAHETTLAPRDILLPAGTIPRGTVAATRWRWTATLQSGVELTLSILWTADPALHPEQGLGHWNVHIEGRPNVRLTLAIDEGDPALPPARALTDATIAVAIAAIPALLAAPAGFYALPAPPAFRARL</sequence>
<dbReference type="CDD" id="cd24146">
    <property type="entry name" value="nat-AmDH_N_like"/>
    <property type="match status" value="1"/>
</dbReference>
<proteinExistence type="predicted"/>
<dbReference type="Proteomes" id="UP001595713">
    <property type="component" value="Unassembled WGS sequence"/>
</dbReference>
<dbReference type="Pfam" id="PF01113">
    <property type="entry name" value="DapB_N"/>
    <property type="match status" value="1"/>
</dbReference>
<evidence type="ECO:0000256" key="2">
    <source>
        <dbReference type="ARBA" id="ARBA00023002"/>
    </source>
</evidence>
<dbReference type="InterPro" id="IPR036291">
    <property type="entry name" value="NAD(P)-bd_dom_sf"/>
</dbReference>
<keyword evidence="1" id="KW-0521">NADP</keyword>
<dbReference type="SUPFAM" id="SSF51735">
    <property type="entry name" value="NAD(P)-binding Rossmann-fold domains"/>
    <property type="match status" value="1"/>
</dbReference>
<accession>A0ABV7SU00</accession>
<feature type="domain" description="Dihydrodipicolinate reductase N-terminal" evidence="4">
    <location>
        <begin position="13"/>
        <end position="79"/>
    </location>
</feature>
<organism evidence="5 6">
    <name type="scientific">Sphingomonas hylomeconis</name>
    <dbReference type="NCBI Taxonomy" id="1395958"/>
    <lineage>
        <taxon>Bacteria</taxon>
        <taxon>Pseudomonadati</taxon>
        <taxon>Pseudomonadota</taxon>
        <taxon>Alphaproteobacteria</taxon>
        <taxon>Sphingomonadales</taxon>
        <taxon>Sphingomonadaceae</taxon>
        <taxon>Sphingomonas</taxon>
    </lineage>
</organism>
<keyword evidence="3" id="KW-0812">Transmembrane</keyword>
<dbReference type="InterPro" id="IPR000846">
    <property type="entry name" value="DapB_N"/>
</dbReference>